<dbReference type="InterPro" id="IPR002110">
    <property type="entry name" value="Ankyrin_rpt"/>
</dbReference>
<dbReference type="SMART" id="SM00248">
    <property type="entry name" value="ANK"/>
    <property type="match status" value="4"/>
</dbReference>
<reference evidence="4 5" key="1">
    <citation type="submission" date="2019-07" db="EMBL/GenBank/DDBJ databases">
        <title>Genomics analysis of Aphanomyces spp. identifies a new class of oomycete effector associated with host adaptation.</title>
        <authorList>
            <person name="Gaulin E."/>
        </authorList>
    </citation>
    <scope>NUCLEOTIDE SEQUENCE [LARGE SCALE GENOMIC DNA]</scope>
    <source>
        <strain evidence="4 5">ATCC 201684</strain>
    </source>
</reference>
<dbReference type="PROSITE" id="PS50297">
    <property type="entry name" value="ANK_REP_REGION"/>
    <property type="match status" value="2"/>
</dbReference>
<dbReference type="Gene3D" id="1.25.40.20">
    <property type="entry name" value="Ankyrin repeat-containing domain"/>
    <property type="match status" value="1"/>
</dbReference>
<dbReference type="PANTHER" id="PTHR24198:SF165">
    <property type="entry name" value="ANKYRIN REPEAT-CONTAINING PROTEIN-RELATED"/>
    <property type="match status" value="1"/>
</dbReference>
<proteinExistence type="predicted"/>
<gene>
    <name evidence="4" type="ORF">Ae201684_003536</name>
</gene>
<dbReference type="PANTHER" id="PTHR24198">
    <property type="entry name" value="ANKYRIN REPEAT AND PROTEIN KINASE DOMAIN-CONTAINING PROTEIN"/>
    <property type="match status" value="1"/>
</dbReference>
<feature type="repeat" description="ANK" evidence="3">
    <location>
        <begin position="108"/>
        <end position="140"/>
    </location>
</feature>
<keyword evidence="1" id="KW-0677">Repeat</keyword>
<evidence type="ECO:0000256" key="2">
    <source>
        <dbReference type="ARBA" id="ARBA00023043"/>
    </source>
</evidence>
<dbReference type="PROSITE" id="PS50088">
    <property type="entry name" value="ANK_REPEAT"/>
    <property type="match status" value="2"/>
</dbReference>
<accession>A0A6G0XLD6</accession>
<organism evidence="4 5">
    <name type="scientific">Aphanomyces euteiches</name>
    <dbReference type="NCBI Taxonomy" id="100861"/>
    <lineage>
        <taxon>Eukaryota</taxon>
        <taxon>Sar</taxon>
        <taxon>Stramenopiles</taxon>
        <taxon>Oomycota</taxon>
        <taxon>Saprolegniomycetes</taxon>
        <taxon>Saprolegniales</taxon>
        <taxon>Verrucalvaceae</taxon>
        <taxon>Aphanomyces</taxon>
    </lineage>
</organism>
<dbReference type="Proteomes" id="UP000481153">
    <property type="component" value="Unassembled WGS sequence"/>
</dbReference>
<evidence type="ECO:0000313" key="5">
    <source>
        <dbReference type="Proteomes" id="UP000481153"/>
    </source>
</evidence>
<feature type="repeat" description="ANK" evidence="3">
    <location>
        <begin position="141"/>
        <end position="173"/>
    </location>
</feature>
<protein>
    <submittedName>
        <fullName evidence="4">Uncharacterized protein</fullName>
    </submittedName>
</protein>
<comment type="caution">
    <text evidence="4">The sequence shown here is derived from an EMBL/GenBank/DDBJ whole genome shotgun (WGS) entry which is preliminary data.</text>
</comment>
<name>A0A6G0XLD6_9STRA</name>
<dbReference type="VEuPathDB" id="FungiDB:AeMF1_015722"/>
<dbReference type="AlphaFoldDB" id="A0A6G0XLD6"/>
<dbReference type="EMBL" id="VJMJ01000038">
    <property type="protein sequence ID" value="KAF0741247.1"/>
    <property type="molecule type" value="Genomic_DNA"/>
</dbReference>
<evidence type="ECO:0000313" key="4">
    <source>
        <dbReference type="EMBL" id="KAF0741247.1"/>
    </source>
</evidence>
<keyword evidence="2 3" id="KW-0040">ANK repeat</keyword>
<evidence type="ECO:0000256" key="3">
    <source>
        <dbReference type="PROSITE-ProRule" id="PRU00023"/>
    </source>
</evidence>
<sequence>MGAAFSDYFTSPVDVSDGYYEDADPYVIIHHACAKGKHHVASMYFKKGGDPNERCFEDDDVYERDDTPMICAARGYPSEGIRGDQKKHILTLQIILLYGGDVNLYNKLHQTALYIAVTRGYVNIALWLLENGANPNICDSVGVSPLLCAARAGRVDLVALLLEYKADVQPPTRASTCLHFPTLASELKSFDPSIQSLLIEAGIPHDFLPNTKSRRSVASVAMMDALQGQLRALPPRSATPVVVAQPIDPFSREFKSSVVETKVVKPKSDTPSRSSVVDLNKCRSGGKWVKKREVSGRVHKYQ</sequence>
<dbReference type="SUPFAM" id="SSF48403">
    <property type="entry name" value="Ankyrin repeat"/>
    <property type="match status" value="1"/>
</dbReference>
<keyword evidence="5" id="KW-1185">Reference proteome</keyword>
<dbReference type="InterPro" id="IPR036770">
    <property type="entry name" value="Ankyrin_rpt-contain_sf"/>
</dbReference>
<dbReference type="Pfam" id="PF12796">
    <property type="entry name" value="Ank_2"/>
    <property type="match status" value="1"/>
</dbReference>
<evidence type="ECO:0000256" key="1">
    <source>
        <dbReference type="ARBA" id="ARBA00022737"/>
    </source>
</evidence>